<proteinExistence type="predicted"/>
<name>A0A6J4JXR8_9BACT</name>
<reference evidence="1" key="1">
    <citation type="submission" date="2020-02" db="EMBL/GenBank/DDBJ databases">
        <authorList>
            <person name="Meier V. D."/>
        </authorList>
    </citation>
    <scope>NUCLEOTIDE SEQUENCE</scope>
    <source>
        <strain evidence="1">AVDCRST_MAG63</strain>
    </source>
</reference>
<protein>
    <submittedName>
        <fullName evidence="1">Uncharacterized protein</fullName>
    </submittedName>
</protein>
<organism evidence="1">
    <name type="scientific">uncultured Armatimonadetes bacterium</name>
    <dbReference type="NCBI Taxonomy" id="157466"/>
    <lineage>
        <taxon>Bacteria</taxon>
        <taxon>Bacillati</taxon>
        <taxon>Armatimonadota</taxon>
        <taxon>environmental samples</taxon>
    </lineage>
</organism>
<accession>A0A6J4JXR8</accession>
<dbReference type="AlphaFoldDB" id="A0A6J4JXR8"/>
<dbReference type="EMBL" id="CADCTO010000593">
    <property type="protein sequence ID" value="CAA9290064.1"/>
    <property type="molecule type" value="Genomic_DNA"/>
</dbReference>
<sequence>MARCRACCPGRLPTRRRTSEERLDEAIGLLTAQAGEIAMLRAEVSALRAAVGELSSVLRPESVPRLEDILAGALVRPGG</sequence>
<evidence type="ECO:0000313" key="1">
    <source>
        <dbReference type="EMBL" id="CAA9290064.1"/>
    </source>
</evidence>
<gene>
    <name evidence="1" type="ORF">AVDCRST_MAG63-4269</name>
</gene>